<organism evidence="2 3">
    <name type="scientific">Adiantum capillus-veneris</name>
    <name type="common">Maidenhair fern</name>
    <dbReference type="NCBI Taxonomy" id="13818"/>
    <lineage>
        <taxon>Eukaryota</taxon>
        <taxon>Viridiplantae</taxon>
        <taxon>Streptophyta</taxon>
        <taxon>Embryophyta</taxon>
        <taxon>Tracheophyta</taxon>
        <taxon>Polypodiopsida</taxon>
        <taxon>Polypodiidae</taxon>
        <taxon>Polypodiales</taxon>
        <taxon>Pteridineae</taxon>
        <taxon>Pteridaceae</taxon>
        <taxon>Vittarioideae</taxon>
        <taxon>Adiantum</taxon>
    </lineage>
</organism>
<gene>
    <name evidence="2" type="ORF">GOP47_0004863</name>
</gene>
<sequence>MEYRTLDVTVVSAEDLKKVTLFGKMQPYAIVWVDPQNRRTTRVDKDGHSNPSWNERLSFSVPEHLFHQPGSALHVEIFSKGSVLGNKFAGGGQAR</sequence>
<evidence type="ECO:0000259" key="1">
    <source>
        <dbReference type="PROSITE" id="PS50004"/>
    </source>
</evidence>
<dbReference type="GO" id="GO:0006952">
    <property type="term" value="P:defense response"/>
    <property type="evidence" value="ECO:0007669"/>
    <property type="project" value="InterPro"/>
</dbReference>
<name>A0A9D4V4G5_ADICA</name>
<dbReference type="InterPro" id="IPR000008">
    <property type="entry name" value="C2_dom"/>
</dbReference>
<dbReference type="EMBL" id="JABFUD020000005">
    <property type="protein sequence ID" value="KAI5079384.1"/>
    <property type="molecule type" value="Genomic_DNA"/>
</dbReference>
<dbReference type="CDD" id="cd04051">
    <property type="entry name" value="C2_SRC2_like"/>
    <property type="match status" value="1"/>
</dbReference>
<accession>A0A9D4V4G5</accession>
<dbReference type="SMART" id="SM00239">
    <property type="entry name" value="C2"/>
    <property type="match status" value="1"/>
</dbReference>
<dbReference type="Proteomes" id="UP000886520">
    <property type="component" value="Chromosome 5"/>
</dbReference>
<dbReference type="SUPFAM" id="SSF49562">
    <property type="entry name" value="C2 domain (Calcium/lipid-binding domain, CaLB)"/>
    <property type="match status" value="1"/>
</dbReference>
<protein>
    <recommendedName>
        <fullName evidence="1">C2 domain-containing protein</fullName>
    </recommendedName>
</protein>
<dbReference type="InterPro" id="IPR044750">
    <property type="entry name" value="C2_SRC2/BAP"/>
</dbReference>
<dbReference type="Pfam" id="PF00168">
    <property type="entry name" value="C2"/>
    <property type="match status" value="1"/>
</dbReference>
<dbReference type="PANTHER" id="PTHR32246">
    <property type="entry name" value="INGRESSION PROTEIN FIC1"/>
    <property type="match status" value="1"/>
</dbReference>
<dbReference type="AlphaFoldDB" id="A0A9D4V4G5"/>
<dbReference type="Gene3D" id="2.60.40.150">
    <property type="entry name" value="C2 domain"/>
    <property type="match status" value="1"/>
</dbReference>
<dbReference type="PANTHER" id="PTHR32246:SF173">
    <property type="entry name" value="C2 DOMAIN-CONTAINING PROTEIN"/>
    <property type="match status" value="1"/>
</dbReference>
<dbReference type="OrthoDB" id="884464at2759"/>
<feature type="domain" description="C2" evidence="1">
    <location>
        <begin position="1"/>
        <end position="95"/>
    </location>
</feature>
<proteinExistence type="predicted"/>
<evidence type="ECO:0000313" key="2">
    <source>
        <dbReference type="EMBL" id="KAI5079384.1"/>
    </source>
</evidence>
<comment type="caution">
    <text evidence="2">The sequence shown here is derived from an EMBL/GenBank/DDBJ whole genome shotgun (WGS) entry which is preliminary data.</text>
</comment>
<keyword evidence="3" id="KW-1185">Reference proteome</keyword>
<evidence type="ECO:0000313" key="3">
    <source>
        <dbReference type="Proteomes" id="UP000886520"/>
    </source>
</evidence>
<dbReference type="PROSITE" id="PS50004">
    <property type="entry name" value="C2"/>
    <property type="match status" value="1"/>
</dbReference>
<dbReference type="InterPro" id="IPR035892">
    <property type="entry name" value="C2_domain_sf"/>
</dbReference>
<reference evidence="2 3" key="1">
    <citation type="submission" date="2021-01" db="EMBL/GenBank/DDBJ databases">
        <title>Adiantum capillus-veneris genome.</title>
        <authorList>
            <person name="Fang Y."/>
            <person name="Liao Q."/>
        </authorList>
    </citation>
    <scope>NUCLEOTIDE SEQUENCE [LARGE SCALE GENOMIC DNA]</scope>
    <source>
        <strain evidence="2">H3</strain>
        <tissue evidence="2">Leaf</tissue>
    </source>
</reference>